<evidence type="ECO:0000256" key="3">
    <source>
        <dbReference type="SAM" id="MobiDB-lite"/>
    </source>
</evidence>
<dbReference type="Pfam" id="PF07167">
    <property type="entry name" value="PhaC_N"/>
    <property type="match status" value="1"/>
</dbReference>
<feature type="region of interest" description="Disordered" evidence="3">
    <location>
        <begin position="544"/>
        <end position="567"/>
    </location>
</feature>
<dbReference type="PANTHER" id="PTHR36837">
    <property type="entry name" value="POLY(3-HYDROXYALKANOATE) POLYMERASE SUBUNIT PHAC"/>
    <property type="match status" value="1"/>
</dbReference>
<dbReference type="Proteomes" id="UP000465622">
    <property type="component" value="Chromosome"/>
</dbReference>
<name>A0ABM7HQV9_MYCME</name>
<evidence type="ECO:0000256" key="1">
    <source>
        <dbReference type="ARBA" id="ARBA00022679"/>
    </source>
</evidence>
<dbReference type="RefSeq" id="WP_036432243.1">
    <property type="nucleotide sequence ID" value="NZ_AP022567.1"/>
</dbReference>
<gene>
    <name evidence="6" type="primary">phaC1</name>
    <name evidence="6" type="ORF">MMAGJ_21960</name>
</gene>
<protein>
    <submittedName>
        <fullName evidence="6">Class II poly(R)-hydroxyalkanoic acid synthase</fullName>
    </submittedName>
</protein>
<dbReference type="Gene3D" id="3.40.50.1820">
    <property type="entry name" value="alpha/beta hydrolase"/>
    <property type="match status" value="1"/>
</dbReference>
<dbReference type="SUPFAM" id="SSF53474">
    <property type="entry name" value="alpha/beta-Hydrolases"/>
    <property type="match status" value="1"/>
</dbReference>
<proteinExistence type="predicted"/>
<dbReference type="InterPro" id="IPR051321">
    <property type="entry name" value="PHA/PHB_synthase"/>
</dbReference>
<dbReference type="InterPro" id="IPR029058">
    <property type="entry name" value="AB_hydrolase_fold"/>
</dbReference>
<keyword evidence="2" id="KW-0012">Acyltransferase</keyword>
<evidence type="ECO:0000259" key="4">
    <source>
        <dbReference type="Pfam" id="PF00561"/>
    </source>
</evidence>
<dbReference type="EMBL" id="AP022567">
    <property type="protein sequence ID" value="BBX32914.1"/>
    <property type="molecule type" value="Genomic_DNA"/>
</dbReference>
<sequence length="567" mass="61177">MTQADPASRREDRALAGGFESVLTAGAMNTLRGRVPAGELGQIAAALARHPRPALDRVARAAREIGSIAQGVDDRPGALDRRFSDVAWQENALLQRIALGYLAGSAAVEDIVADAVVDWRTKERVRVFVDNVLAAAAPSNNPLLNPASLKRAIDTAGTSWIRGLRSFAGDMASRPRIPRAVDGSGYRLGENIAATPGKVIRRGRLYELIQYAPMSESVDAVPMLCLASPVNKYYLLDLGQKESVTRVLLERGRRPFTVSWGNPDESHQDVGLDDYVAAVVEILETVAEVCGTDQVHLLGFCGGGQLAFTTAGYLAATGRQDLLASLTVAIAVIDFERGGTIGAILDRRLADRSIAIAARRGYFDGRDTAEMFAWIRPNDGIWVNVVNNYLLGLPLTTFDLVYWATDQTNLALAFGTQLVDITLTNGWAKPGGVRILGESLDPGQITVDTYILGASTDHICPWQDCYRTRALLGGQSTFVLAKGGHAAVIAKAPGSSRASYRTSESTSTDAQVWQAEATDNTGTWWEHWERWIANRTPVTRTAPTVLGSPTHPPVDDAPGQYVRTTLT</sequence>
<accession>A0ABM7HQV9</accession>
<keyword evidence="1" id="KW-0808">Transferase</keyword>
<feature type="domain" description="Poly-beta-hydroxybutyrate polymerase N-terminal" evidence="5">
    <location>
        <begin position="80"/>
        <end position="246"/>
    </location>
</feature>
<reference evidence="6 7" key="1">
    <citation type="journal article" date="2019" name="Emerg. Microbes Infect.">
        <title>Comprehensive subspecies identification of 175 nontuberculous mycobacteria species based on 7547 genomic profiles.</title>
        <authorList>
            <person name="Matsumoto Y."/>
            <person name="Kinjo T."/>
            <person name="Motooka D."/>
            <person name="Nabeya D."/>
            <person name="Jung N."/>
            <person name="Uechi K."/>
            <person name="Horii T."/>
            <person name="Iida T."/>
            <person name="Fujita J."/>
            <person name="Nakamura S."/>
        </authorList>
    </citation>
    <scope>NUCLEOTIDE SEQUENCE [LARGE SCALE GENOMIC DNA]</scope>
    <source>
        <strain evidence="6 7">JCM 12375</strain>
    </source>
</reference>
<dbReference type="InterPro" id="IPR010941">
    <property type="entry name" value="PhaC_N"/>
</dbReference>
<evidence type="ECO:0000259" key="5">
    <source>
        <dbReference type="Pfam" id="PF07167"/>
    </source>
</evidence>
<keyword evidence="7" id="KW-1185">Reference proteome</keyword>
<organism evidence="6 7">
    <name type="scientific">Mycolicibacterium mageritense</name>
    <name type="common">Mycobacterium mageritense</name>
    <dbReference type="NCBI Taxonomy" id="53462"/>
    <lineage>
        <taxon>Bacteria</taxon>
        <taxon>Bacillati</taxon>
        <taxon>Actinomycetota</taxon>
        <taxon>Actinomycetes</taxon>
        <taxon>Mycobacteriales</taxon>
        <taxon>Mycobacteriaceae</taxon>
        <taxon>Mycolicibacterium</taxon>
    </lineage>
</organism>
<evidence type="ECO:0000313" key="6">
    <source>
        <dbReference type="EMBL" id="BBX32914.1"/>
    </source>
</evidence>
<dbReference type="InterPro" id="IPR000073">
    <property type="entry name" value="AB_hydrolase_1"/>
</dbReference>
<evidence type="ECO:0000313" key="7">
    <source>
        <dbReference type="Proteomes" id="UP000465622"/>
    </source>
</evidence>
<feature type="domain" description="AB hydrolase-1" evidence="4">
    <location>
        <begin position="248"/>
        <end position="489"/>
    </location>
</feature>
<dbReference type="Pfam" id="PF00561">
    <property type="entry name" value="Abhydrolase_1"/>
    <property type="match status" value="1"/>
</dbReference>
<dbReference type="PANTHER" id="PTHR36837:SF5">
    <property type="entry name" value="POLY-3-HYDROXYBUTYRATE SYNTHASE"/>
    <property type="match status" value="1"/>
</dbReference>
<evidence type="ECO:0000256" key="2">
    <source>
        <dbReference type="ARBA" id="ARBA00023315"/>
    </source>
</evidence>